<accession>H1HMP2</accession>
<keyword evidence="4" id="KW-1185">Reference proteome</keyword>
<dbReference type="EMBL" id="AGEK01000027">
    <property type="protein sequence ID" value="EHO70229.1"/>
    <property type="molecule type" value="Genomic_DNA"/>
</dbReference>
<proteinExistence type="predicted"/>
<dbReference type="SUPFAM" id="SSF51445">
    <property type="entry name" value="(Trans)glycosidases"/>
    <property type="match status" value="1"/>
</dbReference>
<sequence>MKRFYTLILMTLAALGTFAQGWPEKYDGVMLQGFYWDSYADSDWKTLTNQADELSKYFNLIWIPNSGNTSDFYHSHRKTMGYDPCFWLNHNSCWGTEAELRDMIRTFRSKGTGFVEDVVINHKNGLNAWADFAQENVTGPITGKTYKVEWDNTNYSQICSTDEANRNPNSGVAGRIKGAADTGDDFDGFRDLDHTNAKTQENVKTYLDFLLEDLGYVGFRYDMVKGYAARYTGLYNAAVKPQFSVGEFWDGNKNNVTGWIEGTKVDGKIQSAAFDFPLKYAINAAFNSGQWDRLADACLSNDPYYARYAVTFVDNHDTGRYNHNEGNAPVYGYVEAANAFMLSMPGTPCVFLPHWQKHKRAIKQLILTRHAAGIDNQSTILKAEATAEGFILNVQGSEAKLLLLCGKKAEYSTNGYQLAVEGEGFKLYISDDIDLSEVKGVADLPYHFTLPAGLKVNKGERCAFFEAPESWGNPTEVSCWNWDKTANYTQGNWPGTKCEQVLTMPNGRHVYKWTMATSDKRNANNGNEGIIFSYQNGSDRVQTKDMPFINGGYYTEEGVQSTIPGVTTSIAQPHALASENGAKRQGWYTLQGQKLSQKPLQSGVYIHDGMKKVVK</sequence>
<dbReference type="HOGENOM" id="CLU_017998_0_0_10"/>
<dbReference type="SMART" id="SM00642">
    <property type="entry name" value="Aamy"/>
    <property type="match status" value="1"/>
</dbReference>
<dbReference type="Gene3D" id="3.20.20.80">
    <property type="entry name" value="Glycosidases"/>
    <property type="match status" value="1"/>
</dbReference>
<dbReference type="Proteomes" id="UP000003167">
    <property type="component" value="Unassembled WGS sequence"/>
</dbReference>
<gene>
    <name evidence="3" type="ORF">HMPREF9944_01436</name>
</gene>
<dbReference type="STRING" id="999422.HMPREF9944_01436"/>
<feature type="domain" description="Glycosyl hydrolase family 13 catalytic" evidence="2">
    <location>
        <begin position="28"/>
        <end position="369"/>
    </location>
</feature>
<dbReference type="OrthoDB" id="9806009at2"/>
<dbReference type="InterPro" id="IPR017853">
    <property type="entry name" value="GH"/>
</dbReference>
<evidence type="ECO:0000313" key="3">
    <source>
        <dbReference type="EMBL" id="EHO70229.1"/>
    </source>
</evidence>
<dbReference type="AlphaFoldDB" id="H1HMP2"/>
<name>H1HMP2_9BACT</name>
<dbReference type="PATRIC" id="fig|999422.3.peg.1498"/>
<feature type="chain" id="PRO_5003549946" description="Glycosyl hydrolase family 13 catalytic domain-containing protein" evidence="1">
    <location>
        <begin position="22"/>
        <end position="615"/>
    </location>
</feature>
<evidence type="ECO:0000259" key="2">
    <source>
        <dbReference type="SMART" id="SM00642"/>
    </source>
</evidence>
<comment type="caution">
    <text evidence="3">The sequence shown here is derived from an EMBL/GenBank/DDBJ whole genome shotgun (WGS) entry which is preliminary data.</text>
</comment>
<reference evidence="3 4" key="1">
    <citation type="submission" date="2011-12" db="EMBL/GenBank/DDBJ databases">
        <title>The Genome Sequence of Prevotella maculosa OT 289.</title>
        <authorList>
            <consortium name="The Broad Institute Genome Sequencing Platform"/>
            <person name="Earl A."/>
            <person name="Ward D."/>
            <person name="Feldgarden M."/>
            <person name="Gevers D."/>
            <person name="Izard J."/>
            <person name="Blanton J.M."/>
            <person name="Mathney J."/>
            <person name="Tanner A.C."/>
            <person name="Dewhirst F.E."/>
            <person name="Young S.K."/>
            <person name="Zeng Q."/>
            <person name="Gargeya S."/>
            <person name="Fitzgerald M."/>
            <person name="Haas B."/>
            <person name="Abouelleil A."/>
            <person name="Alvarado L."/>
            <person name="Arachchi H.M."/>
            <person name="Berlin A."/>
            <person name="Chapman S.B."/>
            <person name="Gearin G."/>
            <person name="Goldberg J."/>
            <person name="Griggs A."/>
            <person name="Gujja S."/>
            <person name="Hansen M."/>
            <person name="Heiman D."/>
            <person name="Howarth C."/>
            <person name="Larimer J."/>
            <person name="Lui A."/>
            <person name="MacDonald P.J.P."/>
            <person name="McCowen C."/>
            <person name="Montmayeur A."/>
            <person name="Murphy C."/>
            <person name="Neiman D."/>
            <person name="Pearson M."/>
            <person name="Priest M."/>
            <person name="Roberts A."/>
            <person name="Saif S."/>
            <person name="Shea T."/>
            <person name="Sisk P."/>
            <person name="Stolte C."/>
            <person name="Sykes S."/>
            <person name="Wortman J."/>
            <person name="Nusbaum C."/>
            <person name="Birren B."/>
        </authorList>
    </citation>
    <scope>NUCLEOTIDE SEQUENCE [LARGE SCALE GENOMIC DNA]</scope>
    <source>
        <strain evidence="3 4">OT 289</strain>
    </source>
</reference>
<dbReference type="InterPro" id="IPR013783">
    <property type="entry name" value="Ig-like_fold"/>
</dbReference>
<dbReference type="InterPro" id="IPR006047">
    <property type="entry name" value="GH13_cat_dom"/>
</dbReference>
<dbReference type="GO" id="GO:0005975">
    <property type="term" value="P:carbohydrate metabolic process"/>
    <property type="evidence" value="ECO:0007669"/>
    <property type="project" value="InterPro"/>
</dbReference>
<dbReference type="Gene3D" id="2.60.40.10">
    <property type="entry name" value="Immunoglobulins"/>
    <property type="match status" value="1"/>
</dbReference>
<keyword evidence="1" id="KW-0732">Signal</keyword>
<evidence type="ECO:0000256" key="1">
    <source>
        <dbReference type="SAM" id="SignalP"/>
    </source>
</evidence>
<dbReference type="Pfam" id="PF00128">
    <property type="entry name" value="Alpha-amylase"/>
    <property type="match status" value="1"/>
</dbReference>
<dbReference type="RefSeq" id="WP_008565404.1">
    <property type="nucleotide sequence ID" value="NZ_JH594503.1"/>
</dbReference>
<organism evidence="3 4">
    <name type="scientific">Segatella maculosa OT 289</name>
    <dbReference type="NCBI Taxonomy" id="999422"/>
    <lineage>
        <taxon>Bacteria</taxon>
        <taxon>Pseudomonadati</taxon>
        <taxon>Bacteroidota</taxon>
        <taxon>Bacteroidia</taxon>
        <taxon>Bacteroidales</taxon>
        <taxon>Prevotellaceae</taxon>
        <taxon>Segatella</taxon>
    </lineage>
</organism>
<evidence type="ECO:0000313" key="4">
    <source>
        <dbReference type="Proteomes" id="UP000003167"/>
    </source>
</evidence>
<feature type="signal peptide" evidence="1">
    <location>
        <begin position="1"/>
        <end position="21"/>
    </location>
</feature>
<dbReference type="PANTHER" id="PTHR43447">
    <property type="entry name" value="ALPHA-AMYLASE"/>
    <property type="match status" value="1"/>
</dbReference>
<dbReference type="CDD" id="cd11314">
    <property type="entry name" value="AmyAc_arch_bac_plant_AmyA"/>
    <property type="match status" value="1"/>
</dbReference>
<protein>
    <recommendedName>
        <fullName evidence="2">Glycosyl hydrolase family 13 catalytic domain-containing protein</fullName>
    </recommendedName>
</protein>